<dbReference type="SMART" id="SM00320">
    <property type="entry name" value="WD40"/>
    <property type="match status" value="3"/>
</dbReference>
<dbReference type="InterPro" id="IPR023362">
    <property type="entry name" value="PH-BEACH_dom"/>
</dbReference>
<feature type="region of interest" description="Disordered" evidence="4">
    <location>
        <begin position="89"/>
        <end position="117"/>
    </location>
</feature>
<dbReference type="Gene3D" id="2.130.10.10">
    <property type="entry name" value="YVTN repeat-like/Quinoprotein amine dehydrogenase"/>
    <property type="match status" value="1"/>
</dbReference>
<keyword evidence="2" id="KW-0677">Repeat</keyword>
<dbReference type="CDD" id="cd01201">
    <property type="entry name" value="PH_BEACH"/>
    <property type="match status" value="1"/>
</dbReference>
<dbReference type="PROSITE" id="PS50082">
    <property type="entry name" value="WD_REPEATS_2"/>
    <property type="match status" value="1"/>
</dbReference>
<dbReference type="InterPro" id="IPR036372">
    <property type="entry name" value="BEACH_dom_sf"/>
</dbReference>
<evidence type="ECO:0000313" key="7">
    <source>
        <dbReference type="EMBL" id="KAH8030313.1"/>
    </source>
</evidence>
<evidence type="ECO:0000256" key="2">
    <source>
        <dbReference type="ARBA" id="ARBA00022737"/>
    </source>
</evidence>
<dbReference type="Gene3D" id="1.10.1540.10">
    <property type="entry name" value="BEACH domain"/>
    <property type="match status" value="2"/>
</dbReference>
<name>A0A9J6E815_RHIMP</name>
<dbReference type="EMBL" id="JABSTU010000005">
    <property type="protein sequence ID" value="KAH8030313.1"/>
    <property type="molecule type" value="Genomic_DNA"/>
</dbReference>
<feature type="domain" description="BEACH" evidence="5">
    <location>
        <begin position="570"/>
        <end position="856"/>
    </location>
</feature>
<dbReference type="InterPro" id="IPR011993">
    <property type="entry name" value="PH-like_dom_sf"/>
</dbReference>
<evidence type="ECO:0000256" key="3">
    <source>
        <dbReference type="PROSITE-ProRule" id="PRU00221"/>
    </source>
</evidence>
<feature type="domain" description="BEACH-type PH" evidence="6">
    <location>
        <begin position="462"/>
        <end position="565"/>
    </location>
</feature>
<comment type="caution">
    <text evidence="7">The sequence shown here is derived from an EMBL/GenBank/DDBJ whole genome shotgun (WGS) entry which is preliminary data.</text>
</comment>
<dbReference type="SUPFAM" id="SSF81837">
    <property type="entry name" value="BEACH domain"/>
    <property type="match status" value="1"/>
</dbReference>
<keyword evidence="8" id="KW-1185">Reference proteome</keyword>
<dbReference type="VEuPathDB" id="VectorBase:LOC119164073"/>
<evidence type="ECO:0000256" key="4">
    <source>
        <dbReference type="SAM" id="MobiDB-lite"/>
    </source>
</evidence>
<evidence type="ECO:0000259" key="5">
    <source>
        <dbReference type="PROSITE" id="PS50197"/>
    </source>
</evidence>
<accession>A0A9J6E815</accession>
<dbReference type="Pfam" id="PF14844">
    <property type="entry name" value="PH_BEACH"/>
    <property type="match status" value="1"/>
</dbReference>
<feature type="compositionally biased region" description="Polar residues" evidence="4">
    <location>
        <begin position="103"/>
        <end position="117"/>
    </location>
</feature>
<dbReference type="SUPFAM" id="SSF50978">
    <property type="entry name" value="WD40 repeat-like"/>
    <property type="match status" value="1"/>
</dbReference>
<dbReference type="CDD" id="cd06071">
    <property type="entry name" value="Beach"/>
    <property type="match status" value="1"/>
</dbReference>
<dbReference type="Proteomes" id="UP000821866">
    <property type="component" value="Chromosome 3"/>
</dbReference>
<evidence type="ECO:0000256" key="1">
    <source>
        <dbReference type="ARBA" id="ARBA00022574"/>
    </source>
</evidence>
<dbReference type="InterPro" id="IPR001680">
    <property type="entry name" value="WD40_rpt"/>
</dbReference>
<dbReference type="PANTHER" id="PTHR13743">
    <property type="entry name" value="BEIGE/BEACH-RELATED"/>
    <property type="match status" value="1"/>
</dbReference>
<dbReference type="PROSITE" id="PS50197">
    <property type="entry name" value="BEACH"/>
    <property type="match status" value="1"/>
</dbReference>
<dbReference type="PROSITE" id="PS00678">
    <property type="entry name" value="WD_REPEATS_1"/>
    <property type="match status" value="1"/>
</dbReference>
<dbReference type="SMART" id="SM01026">
    <property type="entry name" value="Beach"/>
    <property type="match status" value="1"/>
</dbReference>
<dbReference type="Pfam" id="PF02138">
    <property type="entry name" value="Beach"/>
    <property type="match status" value="1"/>
</dbReference>
<sequence length="1290" mass="144347">MEQSGKISMECFHSLCSLFARLSEAHNTRCGETCKVVSLFRECQAKLYLSALEHIESFCTDEKRSQSSPSLLEAFASLPTPMAPDVAPLSPDVHHGGRRVNYTEANGSSHEHSTPSMSTLSRELGAWFALACDFIIYQELSCERPPTELSLVSVLLKKAVAGTALSHLSKKSKRKLSSHERLLSSLKQVFQPQLSRLCVNLLAPGQHPTLRVHVAEVLISCEQHRQALKATLGSSSDIRLQVRTFAEEMLLASAARFGANVSSAVVSLVAVLAQELPSVLPRNPRHEVQTDEKQIKERWLNQWTAQREAWLSQTALGPERKNSRLRKLESKASQVVAEGAKVTRSVAELLHALRKEVLHEAKARSGRDMVLKQTWSRLAAQLTHERAPWHLSESFPTAWELDPTEGPSRIRRRLRRAFLPVDAKFMLPEHQKNQMVALPPLHFLYDTGASRMESATFLHHLYINERITHTCKCIKICPSSDMPGEVLLGETSLQFVPDQLGKYKGSLGEVEARHEVWPYKDVQEVLLRRFRLRDNALELFLRNGVTALLAFHTTQDRNEFCRQLWQCPHLDLDPSESLESLSHRWQERCLGNFDYLTQLNKLAGRSFNDLMQYPVFPFVLSNYADDVLDLSDSANFRCLERPMAVQDPAREEHYRHNFRVERAASPSERFYPWLGPYHYGSHYSNSGTVLHFLVRLPPFTQMFLAYQDQQFDLPDRTFHDVHTTWRLASSESTTDVKELIPEFFFLPEFLVNMQGYPLVLHPKGILLNRYICKTISTLQCRFQLCYNSVKLSPFICTFFFSFCVSLFLLLHPTQTYYGVDVSSVANDEVSQRALETMIRTYGQMPKQLFSNPHPLVTLSLADNQRTAVNSPSTQAIPQHVVVKCESTLRERPDHGIAWDGRPCGEDPPAHSSQGGSPHMPAWPQSHPGMNFTETCQYFPSDSFTAFLLFGVQAAMAEVRGLRWGSYVGSPSKPPARLVLWRSTHKDQTLVSHLLSLRTNDVWGLPANSCLLLTYSNSSAGPKAALQTYIQSTALVSWQHADGFVRLKLQKDEPAQPLLSPCPGDMVSTCATAPGCPLIFVGYASGLLTAHAIKLANSKVEHPSRPTCLLGHTDAVTRVEVCTAFGLVVTTSRDGSCIAWDLNRLEYVRTLIAGSSPIMLACISSTLGDVATVETSEGSSGSCLRVHTINGARVGQLSMDMAIGAVCYSAAPEGTSVNVLAAGCEDGCIRLWSSWDLSPVQEIHSEKCVFPIVSLTYSQDQQHLYAVDDHGEVFAWEAQEGSRVPRFHVLL</sequence>
<dbReference type="PANTHER" id="PTHR13743:SF86">
    <property type="entry name" value="LYSOSOMAL-TRAFFICKING REGULATOR"/>
    <property type="match status" value="1"/>
</dbReference>
<dbReference type="SUPFAM" id="SSF50729">
    <property type="entry name" value="PH domain-like"/>
    <property type="match status" value="1"/>
</dbReference>
<evidence type="ECO:0000313" key="8">
    <source>
        <dbReference type="Proteomes" id="UP000821866"/>
    </source>
</evidence>
<protein>
    <submittedName>
        <fullName evidence="7">Uncharacterized protein</fullName>
    </submittedName>
</protein>
<dbReference type="Gene3D" id="2.30.29.30">
    <property type="entry name" value="Pleckstrin-homology domain (PH domain)/Phosphotyrosine-binding domain (PTB)"/>
    <property type="match status" value="1"/>
</dbReference>
<dbReference type="InterPro" id="IPR036322">
    <property type="entry name" value="WD40_repeat_dom_sf"/>
</dbReference>
<dbReference type="InterPro" id="IPR000409">
    <property type="entry name" value="BEACH_dom"/>
</dbReference>
<evidence type="ECO:0000259" key="6">
    <source>
        <dbReference type="PROSITE" id="PS51783"/>
    </source>
</evidence>
<feature type="region of interest" description="Disordered" evidence="4">
    <location>
        <begin position="900"/>
        <end position="925"/>
    </location>
</feature>
<feature type="repeat" description="WD" evidence="3">
    <location>
        <begin position="1108"/>
        <end position="1149"/>
    </location>
</feature>
<dbReference type="InterPro" id="IPR019775">
    <property type="entry name" value="WD40_repeat_CS"/>
</dbReference>
<proteinExistence type="predicted"/>
<dbReference type="InterPro" id="IPR050865">
    <property type="entry name" value="BEACH_Domain"/>
</dbReference>
<dbReference type="InterPro" id="IPR015943">
    <property type="entry name" value="WD40/YVTN_repeat-like_dom_sf"/>
</dbReference>
<organism evidence="7 8">
    <name type="scientific">Rhipicephalus microplus</name>
    <name type="common">Cattle tick</name>
    <name type="synonym">Boophilus microplus</name>
    <dbReference type="NCBI Taxonomy" id="6941"/>
    <lineage>
        <taxon>Eukaryota</taxon>
        <taxon>Metazoa</taxon>
        <taxon>Ecdysozoa</taxon>
        <taxon>Arthropoda</taxon>
        <taxon>Chelicerata</taxon>
        <taxon>Arachnida</taxon>
        <taxon>Acari</taxon>
        <taxon>Parasitiformes</taxon>
        <taxon>Ixodida</taxon>
        <taxon>Ixodoidea</taxon>
        <taxon>Ixodidae</taxon>
        <taxon>Rhipicephalinae</taxon>
        <taxon>Rhipicephalus</taxon>
        <taxon>Boophilus</taxon>
    </lineage>
</organism>
<dbReference type="PROSITE" id="PS51783">
    <property type="entry name" value="PH_BEACH"/>
    <property type="match status" value="1"/>
</dbReference>
<keyword evidence="1 3" id="KW-0853">WD repeat</keyword>
<reference evidence="7" key="2">
    <citation type="submission" date="2021-09" db="EMBL/GenBank/DDBJ databases">
        <authorList>
            <person name="Jia N."/>
            <person name="Wang J."/>
            <person name="Shi W."/>
            <person name="Du L."/>
            <person name="Sun Y."/>
            <person name="Zhan W."/>
            <person name="Jiang J."/>
            <person name="Wang Q."/>
            <person name="Zhang B."/>
            <person name="Ji P."/>
            <person name="Sakyi L.B."/>
            <person name="Cui X."/>
            <person name="Yuan T."/>
            <person name="Jiang B."/>
            <person name="Yang W."/>
            <person name="Lam T.T.-Y."/>
            <person name="Chang Q."/>
            <person name="Ding S."/>
            <person name="Wang X."/>
            <person name="Zhu J."/>
            <person name="Ruan X."/>
            <person name="Zhao L."/>
            <person name="Wei J."/>
            <person name="Que T."/>
            <person name="Du C."/>
            <person name="Cheng J."/>
            <person name="Dai P."/>
            <person name="Han X."/>
            <person name="Huang E."/>
            <person name="Gao Y."/>
            <person name="Liu J."/>
            <person name="Shao H."/>
            <person name="Ye R."/>
            <person name="Li L."/>
            <person name="Wei W."/>
            <person name="Wang X."/>
            <person name="Wang C."/>
            <person name="Huo Q."/>
            <person name="Li W."/>
            <person name="Guo W."/>
            <person name="Chen H."/>
            <person name="Chen S."/>
            <person name="Zhou L."/>
            <person name="Zhou L."/>
            <person name="Ni X."/>
            <person name="Tian J."/>
            <person name="Zhou Y."/>
            <person name="Sheng Y."/>
            <person name="Liu T."/>
            <person name="Pan Y."/>
            <person name="Xia L."/>
            <person name="Li J."/>
            <person name="Zhao F."/>
            <person name="Cao W."/>
        </authorList>
    </citation>
    <scope>NUCLEOTIDE SEQUENCE</scope>
    <source>
        <strain evidence="7">Rmic-2018</strain>
        <tissue evidence="7">Larvae</tissue>
    </source>
</reference>
<reference evidence="7" key="1">
    <citation type="journal article" date="2020" name="Cell">
        <title>Large-Scale Comparative Analyses of Tick Genomes Elucidate Their Genetic Diversity and Vector Capacities.</title>
        <authorList>
            <consortium name="Tick Genome and Microbiome Consortium (TIGMIC)"/>
            <person name="Jia N."/>
            <person name="Wang J."/>
            <person name="Shi W."/>
            <person name="Du L."/>
            <person name="Sun Y."/>
            <person name="Zhan W."/>
            <person name="Jiang J.F."/>
            <person name="Wang Q."/>
            <person name="Zhang B."/>
            <person name="Ji P."/>
            <person name="Bell-Sakyi L."/>
            <person name="Cui X.M."/>
            <person name="Yuan T.T."/>
            <person name="Jiang B.G."/>
            <person name="Yang W.F."/>
            <person name="Lam T.T."/>
            <person name="Chang Q.C."/>
            <person name="Ding S.J."/>
            <person name="Wang X.J."/>
            <person name="Zhu J.G."/>
            <person name="Ruan X.D."/>
            <person name="Zhao L."/>
            <person name="Wei J.T."/>
            <person name="Ye R.Z."/>
            <person name="Que T.C."/>
            <person name="Du C.H."/>
            <person name="Zhou Y.H."/>
            <person name="Cheng J.X."/>
            <person name="Dai P.F."/>
            <person name="Guo W.B."/>
            <person name="Han X.H."/>
            <person name="Huang E.J."/>
            <person name="Li L.F."/>
            <person name="Wei W."/>
            <person name="Gao Y.C."/>
            <person name="Liu J.Z."/>
            <person name="Shao H.Z."/>
            <person name="Wang X."/>
            <person name="Wang C.C."/>
            <person name="Yang T.C."/>
            <person name="Huo Q.B."/>
            <person name="Li W."/>
            <person name="Chen H.Y."/>
            <person name="Chen S.E."/>
            <person name="Zhou L.G."/>
            <person name="Ni X.B."/>
            <person name="Tian J.H."/>
            <person name="Sheng Y."/>
            <person name="Liu T."/>
            <person name="Pan Y.S."/>
            <person name="Xia L.Y."/>
            <person name="Li J."/>
            <person name="Zhao F."/>
            <person name="Cao W.C."/>
        </authorList>
    </citation>
    <scope>NUCLEOTIDE SEQUENCE</scope>
    <source>
        <strain evidence="7">Rmic-2018</strain>
    </source>
</reference>
<gene>
    <name evidence="7" type="ORF">HPB51_006745</name>
</gene>